<accession>A0A4C1YEI1</accession>
<reference evidence="1 2" key="1">
    <citation type="journal article" date="2019" name="Commun. Biol.">
        <title>The bagworm genome reveals a unique fibroin gene that provides high tensile strength.</title>
        <authorList>
            <person name="Kono N."/>
            <person name="Nakamura H."/>
            <person name="Ohtoshi R."/>
            <person name="Tomita M."/>
            <person name="Numata K."/>
            <person name="Arakawa K."/>
        </authorList>
    </citation>
    <scope>NUCLEOTIDE SEQUENCE [LARGE SCALE GENOMIC DNA]</scope>
</reference>
<evidence type="ECO:0000313" key="1">
    <source>
        <dbReference type="EMBL" id="GBP73262.1"/>
    </source>
</evidence>
<comment type="caution">
    <text evidence="1">The sequence shown here is derived from an EMBL/GenBank/DDBJ whole genome shotgun (WGS) entry which is preliminary data.</text>
</comment>
<organism evidence="1 2">
    <name type="scientific">Eumeta variegata</name>
    <name type="common">Bagworm moth</name>
    <name type="synonym">Eumeta japonica</name>
    <dbReference type="NCBI Taxonomy" id="151549"/>
    <lineage>
        <taxon>Eukaryota</taxon>
        <taxon>Metazoa</taxon>
        <taxon>Ecdysozoa</taxon>
        <taxon>Arthropoda</taxon>
        <taxon>Hexapoda</taxon>
        <taxon>Insecta</taxon>
        <taxon>Pterygota</taxon>
        <taxon>Neoptera</taxon>
        <taxon>Endopterygota</taxon>
        <taxon>Lepidoptera</taxon>
        <taxon>Glossata</taxon>
        <taxon>Ditrysia</taxon>
        <taxon>Tineoidea</taxon>
        <taxon>Psychidae</taxon>
        <taxon>Oiketicinae</taxon>
        <taxon>Eumeta</taxon>
    </lineage>
</organism>
<gene>
    <name evidence="1" type="ORF">EVAR_54756_1</name>
</gene>
<keyword evidence="2" id="KW-1185">Reference proteome</keyword>
<sequence length="110" mass="12463">MDCDTRSVTLCCRRLYALGCPLTPTFAEFAVRRLRGMRRSPAHRIAGVSATDASLRSHSPMGVIGQRAVPRLRMYLGASRWSPRNRFMRACCRVPKRLLVNIVSLPPYEE</sequence>
<evidence type="ECO:0000313" key="2">
    <source>
        <dbReference type="Proteomes" id="UP000299102"/>
    </source>
</evidence>
<dbReference type="AlphaFoldDB" id="A0A4C1YEI1"/>
<dbReference type="Proteomes" id="UP000299102">
    <property type="component" value="Unassembled WGS sequence"/>
</dbReference>
<proteinExistence type="predicted"/>
<protein>
    <submittedName>
        <fullName evidence="1">Uncharacterized protein</fullName>
    </submittedName>
</protein>
<dbReference type="EMBL" id="BGZK01001168">
    <property type="protein sequence ID" value="GBP73262.1"/>
    <property type="molecule type" value="Genomic_DNA"/>
</dbReference>
<name>A0A4C1YEI1_EUMVA</name>